<dbReference type="EMBL" id="CADCWL010000045">
    <property type="protein sequence ID" value="CAA9554645.1"/>
    <property type="molecule type" value="Genomic_DNA"/>
</dbReference>
<proteinExistence type="predicted"/>
<accession>A0A6J4UM68</accession>
<organism evidence="1">
    <name type="scientific">uncultured Thermomicrobiales bacterium</name>
    <dbReference type="NCBI Taxonomy" id="1645740"/>
    <lineage>
        <taxon>Bacteria</taxon>
        <taxon>Pseudomonadati</taxon>
        <taxon>Thermomicrobiota</taxon>
        <taxon>Thermomicrobia</taxon>
        <taxon>Thermomicrobiales</taxon>
        <taxon>environmental samples</taxon>
    </lineage>
</organism>
<dbReference type="AlphaFoldDB" id="A0A6J4UM68"/>
<sequence>MECQSPVARIACSRAGCVGVCSGSSQSRACINGGPFDEAPLAGALSVVGAAYEDADRELEERAIAWLARDPEHWPIFRLVALNPWQEEPGRWREGVPRWLRILATDAVLGRFQQDPCGRREPDR</sequence>
<protein>
    <submittedName>
        <fullName evidence="1">Uncharacterized protein</fullName>
    </submittedName>
</protein>
<evidence type="ECO:0000313" key="1">
    <source>
        <dbReference type="EMBL" id="CAA9554645.1"/>
    </source>
</evidence>
<reference evidence="1" key="1">
    <citation type="submission" date="2020-02" db="EMBL/GenBank/DDBJ databases">
        <authorList>
            <person name="Meier V. D."/>
        </authorList>
    </citation>
    <scope>NUCLEOTIDE SEQUENCE</scope>
    <source>
        <strain evidence="1">AVDCRST_MAG19</strain>
    </source>
</reference>
<gene>
    <name evidence="1" type="ORF">AVDCRST_MAG19-1117</name>
</gene>
<name>A0A6J4UM68_9BACT</name>